<feature type="compositionally biased region" description="Polar residues" evidence="1">
    <location>
        <begin position="829"/>
        <end position="839"/>
    </location>
</feature>
<sequence>MGMDMLVSAALEEVCARLSLGLPVTEMWTALSGAFNMAGLPMDLAVKRVLFARLIALPVISLVVEGVLAHPPWMDMEEAERYGARLLASRPLRDNFLGIYDHRCSASKLSDIQRKTLELIGASRTSGLTQRSLSKEAEIKGNNFHYVVKTLKSQGLIVGKQAIAKINTQAKRKAVSQDKHVISTNSLYLSRYAKNLNMNSYQRIEITKPKLGCNEETNIDALQEDETLSVDYKNDVSIHDYLPAMKAICDKLEEASGKVLAVSDIKKDLSYRMQPGHRAWRNVLHRLLGAQLVEKIAANVDDKIVHCLRLLKRFNPDEFKPKGTISNYKLGKKGLETDQVMELPLDNCIYDMIDAQGPKGITLIELGKRLGGKYNNSKELHDRVSSMHDRFNLTVEVEVVGKSKQGRVWTSKNFSLYNATLRNCDVPDDHDYCSVWPLIPSEEPTSVSPYGFVVNNKLLFEEDCHLNSHEACVGVSQPVEQDKVAFQRKRHCWPTSISDDRRQKRIIHILKKHSFVLMVELHKWLERVEKENRKIFDRKTLIRTLDKLQQEVMSPELMDQIRNRLRNFDSQSRSGAAAKLKQKQDTAAIHGLRVQRRVKVKKISISEAIHDNGFIAIKKMPLELFLQVVGSAKVHTLIKKCSLGKTLSDIYNQLMDTHAKGRLSRLINILDKLKLIGLLNGYIEDSNVQPDDLPTHSLELRPYIEEPTPRIILSSHVNGNHCPKFRHDFQLSKLESVDTYWETLKYSYVTAGSAETSAFPGCCVPEVSHPRSWSSVRVMTTDQRLELQQRLMNESETGKLSYKVCHTIAKELNLSLQQVLCASSRQLHGQASMSGTQNQRKFSSRSTSQKRKRSAIEISMKFIKQKAEASGSAEQRKEITDIISSTSTERGFPEHAKLSRHSSSIHESKSMPILFKSHENVIKFNEAEITKRGVCKSLAISNALELLKVFFLSSSSGSEVQATLTATFQLYSEREILTAVSFLRDKNFLVTGNGMKPATLSGKFFIDASRSPFPFGSGKKASEFSKWLIGQQKNTTDSTVYWYPDLQCGEIVHLFSLVFSGELLISPSLPSEGVGETDEPSSFRPFIKDSSELDDCTHKRKAVELISSKSKKRKPLPKIDTDFCYRREKGFPGIQVALNQERIQTSNLMQVLHHKECLMFTLAREMGSKDVDSQVERSEMLTDLNNSSSFRCLLSASHLENSYTGWPWDAMKIYAEQLPSLSCSILSSDLFRNAFCIIHQSGEQGVNLREISQALHPLGMQYIELVVDTLERFQLAIKVNAYDGVQIVDSLHKPKYHITTLAEYESTGDTRNIMKEKYAVPINLQETVKKLGDGHIVSVLNVQIKLTFAQSPGDDEGTSTWHWGSGCSHVCKSHIYHPILPWLNSDGSINSTVYECLSRRIIGYVMQYPGIMEEDVINWLDVLNPQTCRTLLGKLTIDKHLYVRVFDEPVPTAPTTLQNILRQGHNREPSKCGRRYFANPMCTFML</sequence>
<dbReference type="EnsemblPlants" id="OGLUM02G13980.4">
    <property type="protein sequence ID" value="OGLUM02G13980.4"/>
    <property type="gene ID" value="OGLUM02G13980"/>
</dbReference>
<organism evidence="9">
    <name type="scientific">Oryza glumipatula</name>
    <dbReference type="NCBI Taxonomy" id="40148"/>
    <lineage>
        <taxon>Eukaryota</taxon>
        <taxon>Viridiplantae</taxon>
        <taxon>Streptophyta</taxon>
        <taxon>Embryophyta</taxon>
        <taxon>Tracheophyta</taxon>
        <taxon>Spermatophyta</taxon>
        <taxon>Magnoliopsida</taxon>
        <taxon>Liliopsida</taxon>
        <taxon>Poales</taxon>
        <taxon>Poaceae</taxon>
        <taxon>BOP clade</taxon>
        <taxon>Oryzoideae</taxon>
        <taxon>Oryzeae</taxon>
        <taxon>Oryzinae</taxon>
        <taxon>Oryza</taxon>
    </lineage>
</organism>
<dbReference type="PANTHER" id="PTHR15180:SF3">
    <property type="entry name" value="B-BLOCK BINDING SUBUNIT OF TFIIIC DOMAIN-CONTAINING PROTEIN"/>
    <property type="match status" value="1"/>
</dbReference>
<dbReference type="GO" id="GO:0042791">
    <property type="term" value="P:5S class rRNA transcription by RNA polymerase III"/>
    <property type="evidence" value="ECO:0007669"/>
    <property type="project" value="TreeGrafter"/>
</dbReference>
<dbReference type="Pfam" id="PF24101">
    <property type="entry name" value="WHD_GTF3C1"/>
    <property type="match status" value="1"/>
</dbReference>
<dbReference type="Pfam" id="PF23704">
    <property type="entry name" value="WHD_GTF3C1_N"/>
    <property type="match status" value="1"/>
</dbReference>
<dbReference type="Gramene" id="OGLUM02G13980.5">
    <property type="protein sequence ID" value="OGLUM02G13980.5"/>
    <property type="gene ID" value="OGLUM02G13980"/>
</dbReference>
<dbReference type="Pfam" id="PF04182">
    <property type="entry name" value="B-block_TFIIIC"/>
    <property type="match status" value="1"/>
</dbReference>
<dbReference type="InterPro" id="IPR056063">
    <property type="entry name" value="DUF7646"/>
</dbReference>
<evidence type="ECO:0000259" key="3">
    <source>
        <dbReference type="Pfam" id="PF23704"/>
    </source>
</evidence>
<dbReference type="InterPro" id="IPR056062">
    <property type="entry name" value="DUF7645"/>
</dbReference>
<feature type="domain" description="DUF7599" evidence="5">
    <location>
        <begin position="239"/>
        <end position="322"/>
    </location>
</feature>
<feature type="domain" description="B-block binding subunit of TFIIIC" evidence="2">
    <location>
        <begin position="111"/>
        <end position="195"/>
    </location>
</feature>
<proteinExistence type="predicted"/>
<protein>
    <submittedName>
        <fullName evidence="9">Uncharacterized protein</fullName>
    </submittedName>
</protein>
<evidence type="ECO:0000259" key="5">
    <source>
        <dbReference type="Pfam" id="PF24538"/>
    </source>
</evidence>
<feature type="domain" description="GTF3C1 extended winged-helix" evidence="4">
    <location>
        <begin position="498"/>
        <end position="551"/>
    </location>
</feature>
<evidence type="ECO:0000259" key="6">
    <source>
        <dbReference type="Pfam" id="PF24655"/>
    </source>
</evidence>
<feature type="domain" description="DUF7647" evidence="8">
    <location>
        <begin position="616"/>
        <end position="774"/>
    </location>
</feature>
<evidence type="ECO:0000259" key="8">
    <source>
        <dbReference type="Pfam" id="PF24658"/>
    </source>
</evidence>
<dbReference type="InterPro" id="IPR056064">
    <property type="entry name" value="DUF7647"/>
</dbReference>
<feature type="domain" description="DUF7646" evidence="7">
    <location>
        <begin position="331"/>
        <end position="416"/>
    </location>
</feature>
<dbReference type="GO" id="GO:0006384">
    <property type="term" value="P:transcription initiation at RNA polymerase III promoter"/>
    <property type="evidence" value="ECO:0007669"/>
    <property type="project" value="InterPro"/>
</dbReference>
<dbReference type="InterPro" id="IPR056467">
    <property type="entry name" value="eWH_GTF3C1"/>
</dbReference>
<dbReference type="InterPro" id="IPR044210">
    <property type="entry name" value="Tfc3-like"/>
</dbReference>
<dbReference type="Gramene" id="OGLUM02G13980.4">
    <property type="protein sequence ID" value="OGLUM02G13980.4"/>
    <property type="gene ID" value="OGLUM02G13980"/>
</dbReference>
<reference evidence="9" key="2">
    <citation type="submission" date="2018-05" db="EMBL/GenBank/DDBJ databases">
        <title>OgluRS3 (Oryza glumaepatula Reference Sequence Version 3).</title>
        <authorList>
            <person name="Zhang J."/>
            <person name="Kudrna D."/>
            <person name="Lee S."/>
            <person name="Talag J."/>
            <person name="Welchert J."/>
            <person name="Wing R.A."/>
        </authorList>
    </citation>
    <scope>NUCLEOTIDE SEQUENCE [LARGE SCALE GENOMIC DNA]</scope>
</reference>
<dbReference type="EnsemblPlants" id="OGLUM02G13980.5">
    <property type="protein sequence ID" value="OGLUM02G13980.5"/>
    <property type="gene ID" value="OGLUM02G13980"/>
</dbReference>
<evidence type="ECO:0000259" key="2">
    <source>
        <dbReference type="Pfam" id="PF04182"/>
    </source>
</evidence>
<dbReference type="Proteomes" id="UP000026961">
    <property type="component" value="Chromosome 2"/>
</dbReference>
<name>A0A0D9YR65_9ORYZ</name>
<reference evidence="9" key="1">
    <citation type="submission" date="2015-04" db="UniProtKB">
        <authorList>
            <consortium name="EnsemblPlants"/>
        </authorList>
    </citation>
    <scope>IDENTIFICATION</scope>
</reference>
<evidence type="ECO:0000256" key="1">
    <source>
        <dbReference type="SAM" id="MobiDB-lite"/>
    </source>
</evidence>
<dbReference type="GO" id="GO:0003677">
    <property type="term" value="F:DNA binding"/>
    <property type="evidence" value="ECO:0007669"/>
    <property type="project" value="InterPro"/>
</dbReference>
<dbReference type="InterPro" id="IPR007309">
    <property type="entry name" value="TFIIIC_Bblock-bd"/>
</dbReference>
<dbReference type="Pfam" id="PF24538">
    <property type="entry name" value="DUF7599"/>
    <property type="match status" value="1"/>
</dbReference>
<dbReference type="GO" id="GO:0000127">
    <property type="term" value="C:transcription factor TFIIIC complex"/>
    <property type="evidence" value="ECO:0007669"/>
    <property type="project" value="InterPro"/>
</dbReference>
<feature type="region of interest" description="Disordered" evidence="1">
    <location>
        <begin position="829"/>
        <end position="853"/>
    </location>
</feature>
<keyword evidence="10" id="KW-1185">Reference proteome</keyword>
<dbReference type="Pfam" id="PF24655">
    <property type="entry name" value="DUF7645"/>
    <property type="match status" value="1"/>
</dbReference>
<dbReference type="Pfam" id="PF24657">
    <property type="entry name" value="DUF7646"/>
    <property type="match status" value="1"/>
</dbReference>
<feature type="domain" description="General transcription factor 3C polypeptide 1 winged-helix" evidence="3">
    <location>
        <begin position="3"/>
        <end position="100"/>
    </location>
</feature>
<accession>A0A0D9YR65</accession>
<evidence type="ECO:0000313" key="10">
    <source>
        <dbReference type="Proteomes" id="UP000026961"/>
    </source>
</evidence>
<evidence type="ECO:0000313" key="9">
    <source>
        <dbReference type="EnsemblPlants" id="OGLUM02G13980.5"/>
    </source>
</evidence>
<dbReference type="Pfam" id="PF24658">
    <property type="entry name" value="DUF7647"/>
    <property type="match status" value="1"/>
</dbReference>
<dbReference type="InterPro" id="IPR056428">
    <property type="entry name" value="WH_GTF3C1"/>
</dbReference>
<feature type="domain" description="DUF7645" evidence="6">
    <location>
        <begin position="775"/>
        <end position="827"/>
    </location>
</feature>
<evidence type="ECO:0000259" key="7">
    <source>
        <dbReference type="Pfam" id="PF24657"/>
    </source>
</evidence>
<dbReference type="InterPro" id="IPR056020">
    <property type="entry name" value="DUF7599"/>
</dbReference>
<evidence type="ECO:0000259" key="4">
    <source>
        <dbReference type="Pfam" id="PF24101"/>
    </source>
</evidence>
<dbReference type="PANTHER" id="PTHR15180">
    <property type="entry name" value="GENERAL TRANSCRIPTION FACTOR 3C POLYPEPTIDE 1"/>
    <property type="match status" value="1"/>
</dbReference>